<protein>
    <recommendedName>
        <fullName evidence="3">Anti-sigma regulatory factor (Ser/Thr protein kinase)</fullName>
    </recommendedName>
</protein>
<organism evidence="1 2">
    <name type="scientific">Streptomyces indicus</name>
    <dbReference type="NCBI Taxonomy" id="417292"/>
    <lineage>
        <taxon>Bacteria</taxon>
        <taxon>Bacillati</taxon>
        <taxon>Actinomycetota</taxon>
        <taxon>Actinomycetes</taxon>
        <taxon>Kitasatosporales</taxon>
        <taxon>Streptomycetaceae</taxon>
        <taxon>Streptomyces</taxon>
    </lineage>
</organism>
<accession>A0A1G8ZNP8</accession>
<evidence type="ECO:0000313" key="2">
    <source>
        <dbReference type="Proteomes" id="UP000199155"/>
    </source>
</evidence>
<dbReference type="InterPro" id="IPR036890">
    <property type="entry name" value="HATPase_C_sf"/>
</dbReference>
<dbReference type="AlphaFoldDB" id="A0A1G8ZNP8"/>
<gene>
    <name evidence="1" type="ORF">SAMN05421806_10568</name>
</gene>
<dbReference type="InterPro" id="IPR050267">
    <property type="entry name" value="Anti-sigma-factor_SerPK"/>
</dbReference>
<dbReference type="Proteomes" id="UP000199155">
    <property type="component" value="Unassembled WGS sequence"/>
</dbReference>
<name>A0A1G8ZNP8_9ACTN</name>
<reference evidence="1 2" key="1">
    <citation type="submission" date="2016-10" db="EMBL/GenBank/DDBJ databases">
        <authorList>
            <person name="de Groot N.N."/>
        </authorList>
    </citation>
    <scope>NUCLEOTIDE SEQUENCE [LARGE SCALE GENOMIC DNA]</scope>
    <source>
        <strain evidence="1 2">CGMCC 4.5727</strain>
    </source>
</reference>
<dbReference type="CDD" id="cd16936">
    <property type="entry name" value="HATPase_RsbW-like"/>
    <property type="match status" value="1"/>
</dbReference>
<evidence type="ECO:0008006" key="3">
    <source>
        <dbReference type="Google" id="ProtNLM"/>
    </source>
</evidence>
<dbReference type="PANTHER" id="PTHR35526:SF3">
    <property type="entry name" value="ANTI-SIGMA-F FACTOR RSBW"/>
    <property type="match status" value="1"/>
</dbReference>
<keyword evidence="2" id="KW-1185">Reference proteome</keyword>
<sequence length="207" mass="21452">MPIPPLQEARLTTTADPAALLDPWGGAVTADSACQLLQSEAESDQEAWEFVLATLERWGCRALAPRILPAAAELVANAFAHAVRAEDPAAYPCPVVLCLLRSGGDVVCAVFDPADTLPRPGPAYGLRRVDAVSDVWGWSAPGPDGKAVWAAFSGTGERRRTAAPALAALDPLLVQIEVFTGSAAPRLVLADPAWGVDGPPETAPAGG</sequence>
<dbReference type="EMBL" id="FNFF01000005">
    <property type="protein sequence ID" value="SDK15995.1"/>
    <property type="molecule type" value="Genomic_DNA"/>
</dbReference>
<dbReference type="PANTHER" id="PTHR35526">
    <property type="entry name" value="ANTI-SIGMA-F FACTOR RSBW-RELATED"/>
    <property type="match status" value="1"/>
</dbReference>
<dbReference type="Gene3D" id="3.30.565.10">
    <property type="entry name" value="Histidine kinase-like ATPase, C-terminal domain"/>
    <property type="match status" value="1"/>
</dbReference>
<evidence type="ECO:0000313" key="1">
    <source>
        <dbReference type="EMBL" id="SDK15995.1"/>
    </source>
</evidence>
<proteinExistence type="predicted"/>
<dbReference type="STRING" id="417292.SAMN05421806_10568"/>